<proteinExistence type="predicted"/>
<evidence type="ECO:0000256" key="1">
    <source>
        <dbReference type="ARBA" id="ARBA00022801"/>
    </source>
</evidence>
<dbReference type="Proteomes" id="UP000175691">
    <property type="component" value="Unassembled WGS sequence"/>
</dbReference>
<dbReference type="InterPro" id="IPR036452">
    <property type="entry name" value="Ribo_hydro-like"/>
</dbReference>
<evidence type="ECO:0000259" key="3">
    <source>
        <dbReference type="Pfam" id="PF01156"/>
    </source>
</evidence>
<feature type="domain" description="Inosine/uridine-preferring nucleoside hydrolase" evidence="3">
    <location>
        <begin position="50"/>
        <end position="173"/>
    </location>
</feature>
<keyword evidence="5" id="KW-1185">Reference proteome</keyword>
<name>A0A1E7ZGM3_9ALTE</name>
<dbReference type="GO" id="GO:0008477">
    <property type="term" value="F:purine nucleosidase activity"/>
    <property type="evidence" value="ECO:0007669"/>
    <property type="project" value="TreeGrafter"/>
</dbReference>
<dbReference type="EMBL" id="MDHN01000003">
    <property type="protein sequence ID" value="OFC72630.1"/>
    <property type="molecule type" value="Genomic_DNA"/>
</dbReference>
<dbReference type="Gene3D" id="3.90.245.10">
    <property type="entry name" value="Ribonucleoside hydrolase-like"/>
    <property type="match status" value="1"/>
</dbReference>
<dbReference type="AlphaFoldDB" id="A0A1E7ZGM3"/>
<dbReference type="InterPro" id="IPR023186">
    <property type="entry name" value="IUNH"/>
</dbReference>
<evidence type="ECO:0000256" key="2">
    <source>
        <dbReference type="ARBA" id="ARBA00023295"/>
    </source>
</evidence>
<evidence type="ECO:0000313" key="4">
    <source>
        <dbReference type="EMBL" id="OFC72630.1"/>
    </source>
</evidence>
<dbReference type="SUPFAM" id="SSF53590">
    <property type="entry name" value="Nucleoside hydrolase"/>
    <property type="match status" value="1"/>
</dbReference>
<dbReference type="STRING" id="1656094.BFC18_01920"/>
<dbReference type="OrthoDB" id="2530052at2"/>
<accession>A0A1E7ZGM3</accession>
<protein>
    <recommendedName>
        <fullName evidence="3">Inosine/uridine-preferring nucleoside hydrolase domain-containing protein</fullName>
    </recommendedName>
</protein>
<dbReference type="RefSeq" id="WP_070123254.1">
    <property type="nucleotide sequence ID" value="NZ_MDHN01000003.1"/>
</dbReference>
<comment type="caution">
    <text evidence="4">The sequence shown here is derived from an EMBL/GenBank/DDBJ whole genome shotgun (WGS) entry which is preliminary data.</text>
</comment>
<keyword evidence="2" id="KW-0326">Glycosidase</keyword>
<dbReference type="Pfam" id="PF01156">
    <property type="entry name" value="IU_nuc_hydro"/>
    <property type="match status" value="1"/>
</dbReference>
<dbReference type="PANTHER" id="PTHR12304">
    <property type="entry name" value="INOSINE-URIDINE PREFERRING NUCLEOSIDE HYDROLASE"/>
    <property type="match status" value="1"/>
</dbReference>
<reference evidence="4 5" key="1">
    <citation type="submission" date="2016-08" db="EMBL/GenBank/DDBJ databases">
        <authorList>
            <person name="Seilhamer J.J."/>
        </authorList>
    </citation>
    <scope>NUCLEOTIDE SEQUENCE [LARGE SCALE GENOMIC DNA]</scope>
    <source>
        <strain evidence="4 5">KCTC 42603</strain>
    </source>
</reference>
<evidence type="ECO:0000313" key="5">
    <source>
        <dbReference type="Proteomes" id="UP000175691"/>
    </source>
</evidence>
<keyword evidence="1" id="KW-0378">Hydrolase</keyword>
<organism evidence="4 5">
    <name type="scientific">Alteromonas confluentis</name>
    <dbReference type="NCBI Taxonomy" id="1656094"/>
    <lineage>
        <taxon>Bacteria</taxon>
        <taxon>Pseudomonadati</taxon>
        <taxon>Pseudomonadota</taxon>
        <taxon>Gammaproteobacteria</taxon>
        <taxon>Alteromonadales</taxon>
        <taxon>Alteromonadaceae</taxon>
        <taxon>Alteromonas/Salinimonas group</taxon>
        <taxon>Alteromonas</taxon>
    </lineage>
</organism>
<sequence length="249" mass="27529">MPAALNPRFAEASFDKQNTAIVGKEKAQTLLNKMNLSAITVHEGRDYINAQNQTSPSPAAMAIVKEVMRDDPLPLAITIGGPLTNLAEALKLKPEIANKMEVVWIGGGDFPSGGWEYNFSTDINAAKYVFEQSQIPVTQIPVSAYRQMQYSVAEMRVDFRPLSDTTRWLYSLYTELPDFVEMGGSLTMVDHPLVLLTALSTESSYSENVNASAILPDSAYGEILHDRSIKVYTRLDARLTFADFLNVEA</sequence>
<dbReference type="InterPro" id="IPR001910">
    <property type="entry name" value="Inosine/uridine_hydrolase_dom"/>
</dbReference>
<gene>
    <name evidence="4" type="ORF">BFC18_01920</name>
</gene>
<dbReference type="PANTHER" id="PTHR12304:SF4">
    <property type="entry name" value="URIDINE NUCLEOSIDASE"/>
    <property type="match status" value="1"/>
</dbReference>
<dbReference type="GO" id="GO:0005829">
    <property type="term" value="C:cytosol"/>
    <property type="evidence" value="ECO:0007669"/>
    <property type="project" value="TreeGrafter"/>
</dbReference>
<dbReference type="GO" id="GO:0006152">
    <property type="term" value="P:purine nucleoside catabolic process"/>
    <property type="evidence" value="ECO:0007669"/>
    <property type="project" value="TreeGrafter"/>
</dbReference>